<dbReference type="SMART" id="SM00752">
    <property type="entry name" value="HTTM"/>
    <property type="match status" value="1"/>
</dbReference>
<evidence type="ECO:0000256" key="5">
    <source>
        <dbReference type="SAM" id="Phobius"/>
    </source>
</evidence>
<dbReference type="PANTHER" id="PTHR39535">
    <property type="entry name" value="SPORULATION-DELAYING PROTEIN SDPB"/>
    <property type="match status" value="1"/>
</dbReference>
<sequence length="356" mass="38121">MKDPSNCARGPAEGSAPARVLRSIERFALAPASAAPLAALRIGLAAVLLLQAALVAPALFELYGRSGILQGPLRDVFARTELPRIGWAVELLAPLGIGEDPVILGTGVIYVVALAALLVGWCTRAAAFLAWLTHLMLVTTASSTVYGVDSFASIFLFYLLWVPSEAAFSMDRRLGRVQGGPTPAARLGLRVVQLHLSFAYLVSGLGKAAGEPWWDGEAIWRSVMLPEYRQFDFSWLAHAPWLAAVAGWTVLLVEIGYGFLIWPRRTRLPWVVATVALHAGIALFMGLLVFGALMAVLTIAAFAVPSEPPGPAAPAGAAPGRSARPPFWRTAPLDKLSQVRSCRARPSRPGASLWCW</sequence>
<evidence type="ECO:0000256" key="3">
    <source>
        <dbReference type="ARBA" id="ARBA00022989"/>
    </source>
</evidence>
<feature type="transmembrane region" description="Helical" evidence="5">
    <location>
        <begin position="135"/>
        <end position="161"/>
    </location>
</feature>
<accession>A0ABT5CBN4</accession>
<evidence type="ECO:0000313" key="8">
    <source>
        <dbReference type="Proteomes" id="UP001217485"/>
    </source>
</evidence>
<dbReference type="Proteomes" id="UP001217485">
    <property type="component" value="Unassembled WGS sequence"/>
</dbReference>
<comment type="subcellular location">
    <subcellularLocation>
        <location evidence="1">Endomembrane system</location>
        <topology evidence="1">Multi-pass membrane protein</topology>
    </subcellularLocation>
</comment>
<dbReference type="Pfam" id="PF05090">
    <property type="entry name" value="HTTM"/>
    <property type="match status" value="1"/>
</dbReference>
<feature type="domain" description="HTTM-like" evidence="6">
    <location>
        <begin position="29"/>
        <end position="306"/>
    </location>
</feature>
<dbReference type="InterPro" id="IPR011020">
    <property type="entry name" value="HTTM-like"/>
</dbReference>
<evidence type="ECO:0000256" key="4">
    <source>
        <dbReference type="ARBA" id="ARBA00023136"/>
    </source>
</evidence>
<name>A0ABT5CBN4_9BACT</name>
<keyword evidence="8" id="KW-1185">Reference proteome</keyword>
<gene>
    <name evidence="7" type="ORF">POL72_32790</name>
</gene>
<evidence type="ECO:0000313" key="7">
    <source>
        <dbReference type="EMBL" id="MDC0682551.1"/>
    </source>
</evidence>
<feature type="transmembrane region" description="Helical" evidence="5">
    <location>
        <begin position="275"/>
        <end position="304"/>
    </location>
</feature>
<comment type="caution">
    <text evidence="7">The sequence shown here is derived from an EMBL/GenBank/DDBJ whole genome shotgun (WGS) entry which is preliminary data.</text>
</comment>
<evidence type="ECO:0000259" key="6">
    <source>
        <dbReference type="SMART" id="SM00752"/>
    </source>
</evidence>
<keyword evidence="3 5" id="KW-1133">Transmembrane helix</keyword>
<dbReference type="EMBL" id="JAQNDK010000004">
    <property type="protein sequence ID" value="MDC0682551.1"/>
    <property type="molecule type" value="Genomic_DNA"/>
</dbReference>
<dbReference type="InterPro" id="IPR052964">
    <property type="entry name" value="Sporulation_signal_mat"/>
</dbReference>
<dbReference type="InterPro" id="IPR053934">
    <property type="entry name" value="HTTM_dom"/>
</dbReference>
<reference evidence="7 8" key="1">
    <citation type="submission" date="2023-01" db="EMBL/GenBank/DDBJ databases">
        <title>Minimal conservation of predation-associated metabolite biosynthetic gene clusters underscores biosynthetic potential of Myxococcota including descriptions for ten novel species: Archangium lansinium sp. nov., Myxococcus landrumus sp. nov., Nannocystis bai.</title>
        <authorList>
            <person name="Ahearne A."/>
            <person name="Stevens C."/>
            <person name="Dowd S."/>
        </authorList>
    </citation>
    <scope>NUCLEOTIDE SEQUENCE [LARGE SCALE GENOMIC DNA]</scope>
    <source>
        <strain evidence="7 8">WIWO2</strain>
    </source>
</reference>
<feature type="transmembrane region" description="Helical" evidence="5">
    <location>
        <begin position="241"/>
        <end position="263"/>
    </location>
</feature>
<keyword evidence="4 5" id="KW-0472">Membrane</keyword>
<evidence type="ECO:0000256" key="2">
    <source>
        <dbReference type="ARBA" id="ARBA00022692"/>
    </source>
</evidence>
<feature type="transmembrane region" description="Helical" evidence="5">
    <location>
        <begin position="38"/>
        <end position="60"/>
    </location>
</feature>
<dbReference type="PANTHER" id="PTHR39535:SF2">
    <property type="entry name" value="HTTM DOMAIN-CONTAINING PROTEIN"/>
    <property type="match status" value="1"/>
</dbReference>
<protein>
    <submittedName>
        <fullName evidence="7">HTTM domain-containing protein</fullName>
    </submittedName>
</protein>
<proteinExistence type="predicted"/>
<organism evidence="7 8">
    <name type="scientific">Sorangium atrum</name>
    <dbReference type="NCBI Taxonomy" id="2995308"/>
    <lineage>
        <taxon>Bacteria</taxon>
        <taxon>Pseudomonadati</taxon>
        <taxon>Myxococcota</taxon>
        <taxon>Polyangia</taxon>
        <taxon>Polyangiales</taxon>
        <taxon>Polyangiaceae</taxon>
        <taxon>Sorangium</taxon>
    </lineage>
</organism>
<evidence type="ECO:0000256" key="1">
    <source>
        <dbReference type="ARBA" id="ARBA00004127"/>
    </source>
</evidence>
<keyword evidence="2 5" id="KW-0812">Transmembrane</keyword>
<feature type="transmembrane region" description="Helical" evidence="5">
    <location>
        <begin position="102"/>
        <end position="123"/>
    </location>
</feature>
<dbReference type="RefSeq" id="WP_272100564.1">
    <property type="nucleotide sequence ID" value="NZ_JAQNDK010000004.1"/>
</dbReference>